<feature type="compositionally biased region" description="Low complexity" evidence="2">
    <location>
        <begin position="79"/>
        <end position="96"/>
    </location>
</feature>
<dbReference type="PANTHER" id="PTHR44145">
    <property type="entry name" value="DNAJ HOMOLOG SUBFAMILY A MEMBER 3, MITOCHONDRIAL"/>
    <property type="match status" value="1"/>
</dbReference>
<dbReference type="PANTHER" id="PTHR44145:SF3">
    <property type="entry name" value="DNAJ HOMOLOG SUBFAMILY A MEMBER 3, MITOCHONDRIAL"/>
    <property type="match status" value="1"/>
</dbReference>
<dbReference type="AlphaFoldDB" id="A0AAD1XH07"/>
<dbReference type="InterPro" id="IPR051938">
    <property type="entry name" value="Apopto_cytoskel_mod"/>
</dbReference>
<gene>
    <name evidence="5" type="ORF">ECRASSUSDP1_LOCUS13655</name>
</gene>
<feature type="region of interest" description="Disordered" evidence="2">
    <location>
        <begin position="77"/>
        <end position="107"/>
    </location>
</feature>
<evidence type="ECO:0000256" key="3">
    <source>
        <dbReference type="SAM" id="Phobius"/>
    </source>
</evidence>
<evidence type="ECO:0000256" key="1">
    <source>
        <dbReference type="ARBA" id="ARBA00023186"/>
    </source>
</evidence>
<feature type="compositionally biased region" description="Low complexity" evidence="2">
    <location>
        <begin position="167"/>
        <end position="184"/>
    </location>
</feature>
<dbReference type="SUPFAM" id="SSF46565">
    <property type="entry name" value="Chaperone J-domain"/>
    <property type="match status" value="1"/>
</dbReference>
<dbReference type="InterPro" id="IPR036869">
    <property type="entry name" value="J_dom_sf"/>
</dbReference>
<feature type="transmembrane region" description="Helical" evidence="3">
    <location>
        <begin position="340"/>
        <end position="359"/>
    </location>
</feature>
<feature type="domain" description="J" evidence="4">
    <location>
        <begin position="12"/>
        <end position="74"/>
    </location>
</feature>
<comment type="caution">
    <text evidence="5">The sequence shown here is derived from an EMBL/GenBank/DDBJ whole genome shotgun (WGS) entry which is preliminary data.</text>
</comment>
<keyword evidence="3" id="KW-0812">Transmembrane</keyword>
<accession>A0AAD1XH07</accession>
<reference evidence="5" key="1">
    <citation type="submission" date="2023-07" db="EMBL/GenBank/DDBJ databases">
        <authorList>
            <consortium name="AG Swart"/>
            <person name="Singh M."/>
            <person name="Singh A."/>
            <person name="Seah K."/>
            <person name="Emmerich C."/>
        </authorList>
    </citation>
    <scope>NUCLEOTIDE SEQUENCE</scope>
    <source>
        <strain evidence="5">DP1</strain>
    </source>
</reference>
<feature type="compositionally biased region" description="Polar residues" evidence="2">
    <location>
        <begin position="97"/>
        <end position="107"/>
    </location>
</feature>
<keyword evidence="3" id="KW-0472">Membrane</keyword>
<feature type="compositionally biased region" description="Basic and acidic residues" evidence="2">
    <location>
        <begin position="145"/>
        <end position="166"/>
    </location>
</feature>
<keyword evidence="6" id="KW-1185">Reference proteome</keyword>
<dbReference type="PROSITE" id="PS00636">
    <property type="entry name" value="DNAJ_1"/>
    <property type="match status" value="1"/>
</dbReference>
<evidence type="ECO:0000259" key="4">
    <source>
        <dbReference type="PROSITE" id="PS50076"/>
    </source>
</evidence>
<dbReference type="Gene3D" id="1.10.287.110">
    <property type="entry name" value="DnaJ domain"/>
    <property type="match status" value="1"/>
</dbReference>
<dbReference type="PROSITE" id="PS50076">
    <property type="entry name" value="DNAJ_2"/>
    <property type="match status" value="1"/>
</dbReference>
<sequence length="364" mass="43842">MSSQIQYDKKNDAYKLLEVSETAKTADIKKSYFKLAKKHHPDLATGNEMLFKRINNAYEILKDDKTRIQYDEIRNQTLSGKSSSSRSYGESYQGSSKQNTSSRSRYQHTRQNYGSYYSDFSNDHDFSGFYTKKDYKRTTQGANYDEAKRNWENRRRQQEQYQRDQQKAYQKYESSQKNNQSNYKSYYRDTSQYSGSYGEDNAKYQQEKAEQYKRYKKFYDDFKDSKFYKENFDGFESKFTQEKAKRENMYEKWKKNRKASKPQKKYGKYTPSKYSPFYHANRVKMMRILGKYTNFYKIINIRQGKTDRLFMDALRAFKRRTNKETINRGFLTFKDFSRMFPIKAAVATLFGMSCMYNAMIRMKI</sequence>
<name>A0AAD1XH07_EUPCR</name>
<dbReference type="SMART" id="SM00271">
    <property type="entry name" value="DnaJ"/>
    <property type="match status" value="1"/>
</dbReference>
<protein>
    <recommendedName>
        <fullName evidence="4">J domain-containing protein</fullName>
    </recommendedName>
</protein>
<evidence type="ECO:0000256" key="2">
    <source>
        <dbReference type="SAM" id="MobiDB-lite"/>
    </source>
</evidence>
<organism evidence="5 6">
    <name type="scientific">Euplotes crassus</name>
    <dbReference type="NCBI Taxonomy" id="5936"/>
    <lineage>
        <taxon>Eukaryota</taxon>
        <taxon>Sar</taxon>
        <taxon>Alveolata</taxon>
        <taxon>Ciliophora</taxon>
        <taxon>Intramacronucleata</taxon>
        <taxon>Spirotrichea</taxon>
        <taxon>Hypotrichia</taxon>
        <taxon>Euplotida</taxon>
        <taxon>Euplotidae</taxon>
        <taxon>Moneuplotes</taxon>
    </lineage>
</organism>
<dbReference type="Pfam" id="PF00226">
    <property type="entry name" value="DnaJ"/>
    <property type="match status" value="1"/>
</dbReference>
<dbReference type="EMBL" id="CAMPGE010013606">
    <property type="protein sequence ID" value="CAI2372326.1"/>
    <property type="molecule type" value="Genomic_DNA"/>
</dbReference>
<keyword evidence="1" id="KW-0143">Chaperone</keyword>
<evidence type="ECO:0000313" key="5">
    <source>
        <dbReference type="EMBL" id="CAI2372326.1"/>
    </source>
</evidence>
<dbReference type="Proteomes" id="UP001295684">
    <property type="component" value="Unassembled WGS sequence"/>
</dbReference>
<dbReference type="InterPro" id="IPR018253">
    <property type="entry name" value="DnaJ_domain_CS"/>
</dbReference>
<keyword evidence="3" id="KW-1133">Transmembrane helix</keyword>
<dbReference type="CDD" id="cd06257">
    <property type="entry name" value="DnaJ"/>
    <property type="match status" value="1"/>
</dbReference>
<feature type="region of interest" description="Disordered" evidence="2">
    <location>
        <begin position="145"/>
        <end position="184"/>
    </location>
</feature>
<evidence type="ECO:0000313" key="6">
    <source>
        <dbReference type="Proteomes" id="UP001295684"/>
    </source>
</evidence>
<dbReference type="InterPro" id="IPR001623">
    <property type="entry name" value="DnaJ_domain"/>
</dbReference>
<dbReference type="PRINTS" id="PR00625">
    <property type="entry name" value="JDOMAIN"/>
</dbReference>
<proteinExistence type="predicted"/>